<protein>
    <submittedName>
        <fullName evidence="5">S-adenosyl-L-methionine-dependent methyltransferase</fullName>
    </submittedName>
</protein>
<accession>A0A9Q5N883</accession>
<dbReference type="InterPro" id="IPR041698">
    <property type="entry name" value="Methyltransf_25"/>
</dbReference>
<organism evidence="5 6">
    <name type="scientific">Sanghuangporus baumii</name>
    <name type="common">Phellinus baumii</name>
    <dbReference type="NCBI Taxonomy" id="108892"/>
    <lineage>
        <taxon>Eukaryota</taxon>
        <taxon>Fungi</taxon>
        <taxon>Dikarya</taxon>
        <taxon>Basidiomycota</taxon>
        <taxon>Agaricomycotina</taxon>
        <taxon>Agaricomycetes</taxon>
        <taxon>Hymenochaetales</taxon>
        <taxon>Hymenochaetaceae</taxon>
        <taxon>Sanghuangporus</taxon>
    </lineage>
</organism>
<name>A0A9Q5N883_SANBA</name>
<dbReference type="Pfam" id="PF13649">
    <property type="entry name" value="Methyltransf_25"/>
    <property type="match status" value="1"/>
</dbReference>
<evidence type="ECO:0000256" key="2">
    <source>
        <dbReference type="ARBA" id="ARBA00022679"/>
    </source>
</evidence>
<dbReference type="CDD" id="cd02440">
    <property type="entry name" value="AdoMet_MTases"/>
    <property type="match status" value="1"/>
</dbReference>
<dbReference type="OrthoDB" id="184880at2759"/>
<gene>
    <name evidence="5" type="ORF">A7U60_g5274</name>
</gene>
<comment type="caution">
    <text evidence="5">The sequence shown here is derived from an EMBL/GenBank/DDBJ whole genome shotgun (WGS) entry which is preliminary data.</text>
</comment>
<dbReference type="Gene3D" id="3.40.50.150">
    <property type="entry name" value="Vaccinia Virus protein VP39"/>
    <property type="match status" value="1"/>
</dbReference>
<evidence type="ECO:0000259" key="4">
    <source>
        <dbReference type="Pfam" id="PF13649"/>
    </source>
</evidence>
<keyword evidence="2" id="KW-0808">Transferase</keyword>
<keyword evidence="3" id="KW-0949">S-adenosyl-L-methionine</keyword>
<dbReference type="PROSITE" id="PS01184">
    <property type="entry name" value="UBIE_2"/>
    <property type="match status" value="1"/>
</dbReference>
<keyword evidence="6" id="KW-1185">Reference proteome</keyword>
<dbReference type="GO" id="GO:0008168">
    <property type="term" value="F:methyltransferase activity"/>
    <property type="evidence" value="ECO:0007669"/>
    <property type="project" value="UniProtKB-KW"/>
</dbReference>
<evidence type="ECO:0000256" key="3">
    <source>
        <dbReference type="ARBA" id="ARBA00022691"/>
    </source>
</evidence>
<dbReference type="SUPFAM" id="SSF53335">
    <property type="entry name" value="S-adenosyl-L-methionine-dependent methyltransferases"/>
    <property type="match status" value="1"/>
</dbReference>
<evidence type="ECO:0000256" key="1">
    <source>
        <dbReference type="ARBA" id="ARBA00022603"/>
    </source>
</evidence>
<evidence type="ECO:0000313" key="5">
    <source>
        <dbReference type="EMBL" id="OCB87571.1"/>
    </source>
</evidence>
<dbReference type="GO" id="GO:0032259">
    <property type="term" value="P:methylation"/>
    <property type="evidence" value="ECO:0007669"/>
    <property type="project" value="UniProtKB-KW"/>
</dbReference>
<reference evidence="5" key="1">
    <citation type="submission" date="2016-06" db="EMBL/GenBank/DDBJ databases">
        <title>Draft Genome sequence of the fungus Inonotus baumii.</title>
        <authorList>
            <person name="Zhu H."/>
            <person name="Lin W."/>
        </authorList>
    </citation>
    <scope>NUCLEOTIDE SEQUENCE</scope>
    <source>
        <strain evidence="5">821</strain>
    </source>
</reference>
<dbReference type="AlphaFoldDB" id="A0A9Q5N883"/>
<feature type="domain" description="Methyltransferase" evidence="4">
    <location>
        <begin position="57"/>
        <end position="149"/>
    </location>
</feature>
<evidence type="ECO:0000313" key="6">
    <source>
        <dbReference type="Proteomes" id="UP000757232"/>
    </source>
</evidence>
<dbReference type="EMBL" id="LNZH02000190">
    <property type="protein sequence ID" value="OCB87571.1"/>
    <property type="molecule type" value="Genomic_DNA"/>
</dbReference>
<dbReference type="PANTHER" id="PTHR43591">
    <property type="entry name" value="METHYLTRANSFERASE"/>
    <property type="match status" value="1"/>
</dbReference>
<dbReference type="InterPro" id="IPR029063">
    <property type="entry name" value="SAM-dependent_MTases_sf"/>
</dbReference>
<keyword evidence="1 5" id="KW-0489">Methyltransferase</keyword>
<dbReference type="Proteomes" id="UP000757232">
    <property type="component" value="Unassembled WGS sequence"/>
</dbReference>
<proteinExistence type="predicted"/>
<sequence>MIETGSKDYASVQDKYVFPRNCSERDRLQNQHRLFTDLLGGRLIIEETVKLNPGSRVLDSGTGAASWILDLASDAPKGVEFIGIDISATMFPDDAPYNVQLHQMSSLDLPASWTTSFDLVNQRLLIAAFTIDQWRSVLSELFRVLKPGGAVQLIEFGEYGSSCDLDALPATRAAYNYGISLYNKRGLLGNECGRRLPSLLAEAGFYDVHVKVHQLPIGKQCGEIGVRGAQNWASVLRSFGEVCLEEGGLSGCSSQEAVDAKVDGAQKEWNDNPGVFREVYTITAKRPL</sequence>
<dbReference type="InterPro" id="IPR023576">
    <property type="entry name" value="UbiE/COQ5_MeTrFase_CS"/>
</dbReference>